<feature type="compositionally biased region" description="Low complexity" evidence="2">
    <location>
        <begin position="203"/>
        <end position="217"/>
    </location>
</feature>
<feature type="region of interest" description="Disordered" evidence="2">
    <location>
        <begin position="199"/>
        <end position="226"/>
    </location>
</feature>
<comment type="caution">
    <text evidence="4">The sequence shown here is derived from an EMBL/GenBank/DDBJ whole genome shotgun (WGS) entry which is preliminary data.</text>
</comment>
<dbReference type="InterPro" id="IPR041461">
    <property type="entry name" value="CdvA_CC"/>
</dbReference>
<evidence type="ECO:0000256" key="1">
    <source>
        <dbReference type="SAM" id="Coils"/>
    </source>
</evidence>
<accession>A0A031LQ68</accession>
<dbReference type="OrthoDB" id="18978at2157"/>
<reference evidence="4 5" key="1">
    <citation type="submission" date="2014-03" db="EMBL/GenBank/DDBJ databases">
        <title>Draft genome sequence of the novel thermoacidophilic archaea Acidianus copahuensis ALE1 strain, isolated from Copahue volcanic area in Neuquen Argentina.</title>
        <authorList>
            <person name="Urbieta M.S."/>
            <person name="Rascovan N."/>
            <person name="Castro C."/>
            <person name="Revale S."/>
            <person name="Giaveno M.A."/>
            <person name="Vazquez M.P."/>
            <person name="Donati E.R."/>
        </authorList>
    </citation>
    <scope>NUCLEOTIDE SEQUENCE [LARGE SCALE GENOMIC DNA]</scope>
    <source>
        <strain evidence="4 5">ALE1</strain>
    </source>
</reference>
<keyword evidence="4" id="KW-0132">Cell division</keyword>
<keyword evidence="5" id="KW-1185">Reference proteome</keyword>
<feature type="coiled-coil region" evidence="1">
    <location>
        <begin position="120"/>
        <end position="147"/>
    </location>
</feature>
<dbReference type="InterPro" id="IPR053653">
    <property type="entry name" value="Cell_Div_Membrane-Interact"/>
</dbReference>
<dbReference type="STRING" id="1160895.CM19_05670"/>
<dbReference type="RefSeq" id="WP_048099390.1">
    <property type="nucleotide sequence ID" value="NZ_JFZT01000039.1"/>
</dbReference>
<dbReference type="NCBIfam" id="NF041007">
    <property type="entry name" value="cell_div_CdvA"/>
    <property type="match status" value="1"/>
</dbReference>
<organism evidence="4 5">
    <name type="scientific">Candidatus Acidianus copahuensis</name>
    <dbReference type="NCBI Taxonomy" id="1160895"/>
    <lineage>
        <taxon>Archaea</taxon>
        <taxon>Thermoproteota</taxon>
        <taxon>Thermoprotei</taxon>
        <taxon>Sulfolobales</taxon>
        <taxon>Sulfolobaceae</taxon>
        <taxon>Acidianus</taxon>
    </lineage>
</organism>
<evidence type="ECO:0000313" key="4">
    <source>
        <dbReference type="EMBL" id="EZQ06860.1"/>
    </source>
</evidence>
<evidence type="ECO:0000259" key="3">
    <source>
        <dbReference type="Pfam" id="PF18822"/>
    </source>
</evidence>
<evidence type="ECO:0000313" key="5">
    <source>
        <dbReference type="Proteomes" id="UP000024332"/>
    </source>
</evidence>
<keyword evidence="1" id="KW-0175">Coiled coil</keyword>
<gene>
    <name evidence="4" type="ORF">CM19_05670</name>
</gene>
<dbReference type="AlphaFoldDB" id="A0A031LQ68"/>
<dbReference type="GO" id="GO:0051301">
    <property type="term" value="P:cell division"/>
    <property type="evidence" value="ECO:0007669"/>
    <property type="project" value="UniProtKB-KW"/>
</dbReference>
<proteinExistence type="predicted"/>
<dbReference type="Pfam" id="PF18822">
    <property type="entry name" value="CdvA"/>
    <property type="match status" value="1"/>
</dbReference>
<dbReference type="Proteomes" id="UP000024332">
    <property type="component" value="Unassembled WGS sequence"/>
</dbReference>
<evidence type="ECO:0000256" key="2">
    <source>
        <dbReference type="SAM" id="MobiDB-lite"/>
    </source>
</evidence>
<feature type="domain" description="CdvA-like coiled-coil" evidence="3">
    <location>
        <begin position="86"/>
        <end position="206"/>
    </location>
</feature>
<sequence length="238" mass="27106">MVVSSEIIMKYIGQKVKDPYGRDFGYLIHVYTEIDGTVTGIEIAQGSNFSTIDPSRIKVDSETVYVLPEWKAEAIKSVLLMEKVRKRQRALEELYSKQEIPKSNYDDMKRKLDSEMLKIRDNYSKVKSMLKQRLNEVEDQLAQVDKAMISVKMSYIANEMSENAYKGSIEVLRQAKDGYSAEKDDIRKTLDKLDLLDKEGMDLKTPSPISNSSSQDSKNVPEKSDIPVPIPVKVINTL</sequence>
<dbReference type="EMBL" id="JFZT01000039">
    <property type="protein sequence ID" value="EZQ06860.1"/>
    <property type="molecule type" value="Genomic_DNA"/>
</dbReference>
<protein>
    <submittedName>
        <fullName evidence="4">Cell division protein</fullName>
    </submittedName>
</protein>
<keyword evidence="4" id="KW-0131">Cell cycle</keyword>
<name>A0A031LQ68_9CREN</name>